<keyword evidence="1" id="KW-0472">Membrane</keyword>
<sequence>MLIQRLGILRLSEDSCRLLAQRVYCTGLALLLILSEVFSSNIQSTLPGLSSLFRAALTGLGILLLLAKCLLLTRYETKAQWFLLGGVILYTGFAAWYGDDHWFVLAALVGMGAKDVDLRKAVQVFLAVTAAGLVLVQLLHYTTPLVPFKYYCRNWDYGYGHYNGYGARLIGVFFAWSWLRWPKLRWFDWGGLVLLLLYTLFVPICRGAAGAMLLLLLLFALQKVLPRIFESRIYHGLLLAVYPVLTLFSVLAGYFFDPAAPDRTPILKKIDRLFSGRFEIWHNVFWETPLSLLGGVPTDGDEHHSIDNMYLALPMNKGLLGAILVAAVFVILLWRLCRGHHTGELLCMTAMMAYLLMENKVFLVSANPLLLLLPCVLFKARNTPLPVLCPTAEPQRTAVTAGASGR</sequence>
<accession>A0ABR9QZN1</accession>
<organism evidence="2 3">
    <name type="scientific">Gemmiger gallinarum</name>
    <dbReference type="NCBI Taxonomy" id="2779354"/>
    <lineage>
        <taxon>Bacteria</taxon>
        <taxon>Bacillati</taxon>
        <taxon>Bacillota</taxon>
        <taxon>Clostridia</taxon>
        <taxon>Eubacteriales</taxon>
        <taxon>Gemmiger</taxon>
    </lineage>
</organism>
<gene>
    <name evidence="2" type="ORF">INF35_00735</name>
</gene>
<feature type="transmembrane region" description="Helical" evidence="1">
    <location>
        <begin position="52"/>
        <end position="72"/>
    </location>
</feature>
<feature type="transmembrane region" description="Helical" evidence="1">
    <location>
        <begin position="318"/>
        <end position="336"/>
    </location>
</feature>
<feature type="transmembrane region" description="Helical" evidence="1">
    <location>
        <begin position="79"/>
        <end position="98"/>
    </location>
</feature>
<keyword evidence="3" id="KW-1185">Reference proteome</keyword>
<evidence type="ECO:0000313" key="3">
    <source>
        <dbReference type="Proteomes" id="UP000768567"/>
    </source>
</evidence>
<feature type="transmembrane region" description="Helical" evidence="1">
    <location>
        <begin position="361"/>
        <end position="380"/>
    </location>
</feature>
<evidence type="ECO:0000313" key="2">
    <source>
        <dbReference type="EMBL" id="MBE5036332.1"/>
    </source>
</evidence>
<dbReference type="RefSeq" id="WP_193499677.1">
    <property type="nucleotide sequence ID" value="NZ_JADCKC010000001.1"/>
</dbReference>
<keyword evidence="1" id="KW-0812">Transmembrane</keyword>
<evidence type="ECO:0000256" key="1">
    <source>
        <dbReference type="SAM" id="Phobius"/>
    </source>
</evidence>
<comment type="caution">
    <text evidence="2">The sequence shown here is derived from an EMBL/GenBank/DDBJ whole genome shotgun (WGS) entry which is preliminary data.</text>
</comment>
<keyword evidence="1" id="KW-1133">Transmembrane helix</keyword>
<dbReference type="EMBL" id="JADCKC010000001">
    <property type="protein sequence ID" value="MBE5036332.1"/>
    <property type="molecule type" value="Genomic_DNA"/>
</dbReference>
<name>A0ABR9QZN1_9FIRM</name>
<feature type="transmembrane region" description="Helical" evidence="1">
    <location>
        <begin position="191"/>
        <end position="221"/>
    </location>
</feature>
<feature type="transmembrane region" description="Helical" evidence="1">
    <location>
        <begin position="121"/>
        <end position="141"/>
    </location>
</feature>
<dbReference type="Proteomes" id="UP000768567">
    <property type="component" value="Unassembled WGS sequence"/>
</dbReference>
<protein>
    <recommendedName>
        <fullName evidence="4">O-antigen ligase like membrane protein</fullName>
    </recommendedName>
</protein>
<feature type="transmembrane region" description="Helical" evidence="1">
    <location>
        <begin position="21"/>
        <end position="40"/>
    </location>
</feature>
<proteinExistence type="predicted"/>
<reference evidence="2 3" key="1">
    <citation type="submission" date="2020-10" db="EMBL/GenBank/DDBJ databases">
        <title>ChiBAC.</title>
        <authorList>
            <person name="Zenner C."/>
            <person name="Hitch T.C.A."/>
            <person name="Clavel T."/>
        </authorList>
    </citation>
    <scope>NUCLEOTIDE SEQUENCE [LARGE SCALE GENOMIC DNA]</scope>
    <source>
        <strain evidence="2 3">DSM 109015</strain>
    </source>
</reference>
<feature type="transmembrane region" description="Helical" evidence="1">
    <location>
        <begin position="162"/>
        <end position="179"/>
    </location>
</feature>
<feature type="transmembrane region" description="Helical" evidence="1">
    <location>
        <begin position="233"/>
        <end position="256"/>
    </location>
</feature>
<evidence type="ECO:0008006" key="4">
    <source>
        <dbReference type="Google" id="ProtNLM"/>
    </source>
</evidence>